<evidence type="ECO:0000256" key="1">
    <source>
        <dbReference type="SAM" id="SignalP"/>
    </source>
</evidence>
<evidence type="ECO:0000313" key="3">
    <source>
        <dbReference type="Proteomes" id="UP001651880"/>
    </source>
</evidence>
<proteinExistence type="predicted"/>
<reference evidence="2 3" key="1">
    <citation type="submission" date="2021-10" db="EMBL/GenBank/DDBJ databases">
        <title>Lutispora strain m25 sp. nov., a thermophilic, non-spore-forming bacterium isolated from a lab-scale methanogenic bioreactor digesting anaerobic sludge.</title>
        <authorList>
            <person name="El Houari A."/>
            <person name="Mcdonald J."/>
        </authorList>
    </citation>
    <scope>NUCLEOTIDE SEQUENCE [LARGE SCALE GENOMIC DNA]</scope>
    <source>
        <strain evidence="3">m25</strain>
    </source>
</reference>
<dbReference type="PROSITE" id="PS51257">
    <property type="entry name" value="PROKAR_LIPOPROTEIN"/>
    <property type="match status" value="1"/>
</dbReference>
<dbReference type="EMBL" id="JAJEKE010000002">
    <property type="protein sequence ID" value="MCQ1528764.1"/>
    <property type="molecule type" value="Genomic_DNA"/>
</dbReference>
<keyword evidence="2" id="KW-0449">Lipoprotein</keyword>
<organism evidence="2 3">
    <name type="scientific">Lutispora saccharofermentans</name>
    <dbReference type="NCBI Taxonomy" id="3024236"/>
    <lineage>
        <taxon>Bacteria</taxon>
        <taxon>Bacillati</taxon>
        <taxon>Bacillota</taxon>
        <taxon>Clostridia</taxon>
        <taxon>Lutisporales</taxon>
        <taxon>Lutisporaceae</taxon>
        <taxon>Lutispora</taxon>
    </lineage>
</organism>
<accession>A0ABT1NBY0</accession>
<dbReference type="Pfam" id="PF09580">
    <property type="entry name" value="Spore_YhcN_YlaJ"/>
    <property type="match status" value="1"/>
</dbReference>
<keyword evidence="1" id="KW-0732">Signal</keyword>
<protein>
    <submittedName>
        <fullName evidence="2">YhcN/YlaJ family sporulation lipoprotein</fullName>
    </submittedName>
</protein>
<dbReference type="NCBIfam" id="TIGR02898">
    <property type="entry name" value="spore_YhcN_YlaJ"/>
    <property type="match status" value="1"/>
</dbReference>
<dbReference type="InterPro" id="IPR014247">
    <property type="entry name" value="Spore_lipoprot_YhcN/YlaJ"/>
</dbReference>
<dbReference type="RefSeq" id="WP_255226282.1">
    <property type="nucleotide sequence ID" value="NZ_JAJEKE010000002.1"/>
</dbReference>
<keyword evidence="3" id="KW-1185">Reference proteome</keyword>
<feature type="signal peptide" evidence="1">
    <location>
        <begin position="1"/>
        <end position="27"/>
    </location>
</feature>
<dbReference type="InterPro" id="IPR019076">
    <property type="entry name" value="Spore_lipoprot_YhcN/YlaJ-like"/>
</dbReference>
<feature type="chain" id="PRO_5047371658" evidence="1">
    <location>
        <begin position="28"/>
        <end position="163"/>
    </location>
</feature>
<dbReference type="Proteomes" id="UP001651880">
    <property type="component" value="Unassembled WGS sequence"/>
</dbReference>
<name>A0ABT1NBY0_9FIRM</name>
<evidence type="ECO:0000313" key="2">
    <source>
        <dbReference type="EMBL" id="MCQ1528764.1"/>
    </source>
</evidence>
<gene>
    <name evidence="2" type="ORF">LJD61_04285</name>
</gene>
<comment type="caution">
    <text evidence="2">The sequence shown here is derived from an EMBL/GenBank/DDBJ whole genome shotgun (WGS) entry which is preliminary data.</text>
</comment>
<sequence length="163" mass="17416">MKTFEAKALTVCLILCIAAAFSGCAIRRVPNPAPGSGISPGKSYSPELGTPATDADNLAKAVQRIPGIRSAAAVISGDAAYIGINIDINSSIDNTSKIQNIKKQAADTVRNTDRNIKTVYVSADADFIQRIDKISNDVRNGKPVEGFEDELNEIVKRITPEKQ</sequence>